<feature type="compositionally biased region" description="Low complexity" evidence="1">
    <location>
        <begin position="688"/>
        <end position="701"/>
    </location>
</feature>
<dbReference type="EMBL" id="JH432222">
    <property type="status" value="NOT_ANNOTATED_CDS"/>
    <property type="molecule type" value="Genomic_DNA"/>
</dbReference>
<keyword evidence="2" id="KW-0812">Transmembrane</keyword>
<accession>T1JH58</accession>
<keyword evidence="2" id="KW-1133">Transmembrane helix</keyword>
<evidence type="ECO:0008006" key="5">
    <source>
        <dbReference type="Google" id="ProtNLM"/>
    </source>
</evidence>
<dbReference type="EnsemblMetazoa" id="SMAR013188-RA">
    <property type="protein sequence ID" value="SMAR013188-PA"/>
    <property type="gene ID" value="SMAR013188"/>
</dbReference>
<dbReference type="PANTHER" id="PTHR21579:SF20">
    <property type="entry name" value="PROTEIN TINCAR"/>
    <property type="match status" value="1"/>
</dbReference>
<keyword evidence="2" id="KW-0472">Membrane</keyword>
<feature type="compositionally biased region" description="Basic residues" evidence="1">
    <location>
        <begin position="552"/>
        <end position="566"/>
    </location>
</feature>
<feature type="transmembrane region" description="Helical" evidence="2">
    <location>
        <begin position="254"/>
        <end position="277"/>
    </location>
</feature>
<feature type="transmembrane region" description="Helical" evidence="2">
    <location>
        <begin position="297"/>
        <end position="326"/>
    </location>
</feature>
<feature type="compositionally biased region" description="Basic residues" evidence="1">
    <location>
        <begin position="528"/>
        <end position="539"/>
    </location>
</feature>
<feature type="region of interest" description="Disordered" evidence="1">
    <location>
        <begin position="480"/>
        <end position="566"/>
    </location>
</feature>
<dbReference type="InterPro" id="IPR053291">
    <property type="entry name" value="Ommatidial_diff-associated"/>
</dbReference>
<evidence type="ECO:0000313" key="3">
    <source>
        <dbReference type="EnsemblMetazoa" id="SMAR013188-PA"/>
    </source>
</evidence>
<evidence type="ECO:0000256" key="1">
    <source>
        <dbReference type="SAM" id="MobiDB-lite"/>
    </source>
</evidence>
<keyword evidence="4" id="KW-1185">Reference proteome</keyword>
<feature type="transmembrane region" description="Helical" evidence="2">
    <location>
        <begin position="347"/>
        <end position="370"/>
    </location>
</feature>
<dbReference type="PhylomeDB" id="T1JH58"/>
<name>T1JH58_STRMM</name>
<proteinExistence type="predicted"/>
<sequence length="878" mass="97288">MSPRRRSAKSSASVASGFNCQRARLNNLWSLWYCVGVIVFQVYLTAISIQRFADYIALPWPEHAQPYFELNAYVGFIGAAVVLMPFFVVAALLRVGNLANDGHQLGSAADVQMLESVSNQPLGLIRTIWLHSGPTAPLLHLVSAFCLILPKVLMQAQLIRHGFRPKDDLWKTDLDFMVTYKDRIVVVGLLTSTNITSPLGLSSDPTDEGHHPGKHQLLDEEQDLISPEFVNYALALLTYAVRYPSVFWMTSKPLGLIFSCQLVLSALQSLLAFTGFAVLYKLRCYGAEEVLPSTGTYLLSIGVSLILYVAYALMLTASGSIVYLYAFQKYKMFVAQQREKHHISWRANSHSLWGYLSHCLSLVLLMLLALCSGPLTCDYMVVYRGSLDGAILACVIGTVVHLFLWIVLWLFLTIKNNWNFKVDHRDGRSSRFLGCIELSNLPSDKGSTLVVNEGHTYIINESSPRGAIMNIVEKVSSAHSNCASGTSDGTSRHHHARGDEDDDIYWLKPKPTLHKESSSDTRQPSWLSRKKTSPSPKHKVMFDDSLLSGSPRRTRSATKSPKIGKIKKQNVKFEDLTDSDDDGDYATLRDLPLVREENEDEPMNESNDQESGKDGEETDGEADETQTLLLDDGADPQLSISRSSPLQQMNVSATIHPIRALHGDHPPYLATPQSMSSSPSPPGKCSDDTSSGVHSTSSMSDNHSRRSSSVDEIQTVGLIGTRIPTNTTWKSLSLQRTTVNPVIIGNNPIIGNPTGSLGFHRKVSHLEDNSPVSDSHDSTLVIRRKQGLHQSKDNEISVRRTPEPFGRATNVRMTSFTDQPDFPERIASWQKRNNQSIRQACHVASVKPSWAAHQVAQRDSANYSLTSSGDSDNCFSHH</sequence>
<reference evidence="4" key="1">
    <citation type="submission" date="2011-05" db="EMBL/GenBank/DDBJ databases">
        <authorList>
            <person name="Richards S.R."/>
            <person name="Qu J."/>
            <person name="Jiang H."/>
            <person name="Jhangiani S.N."/>
            <person name="Agravi P."/>
            <person name="Goodspeed R."/>
            <person name="Gross S."/>
            <person name="Mandapat C."/>
            <person name="Jackson L."/>
            <person name="Mathew T."/>
            <person name="Pu L."/>
            <person name="Thornton R."/>
            <person name="Saada N."/>
            <person name="Wilczek-Boney K.B."/>
            <person name="Lee S."/>
            <person name="Kovar C."/>
            <person name="Wu Y."/>
            <person name="Scherer S.E."/>
            <person name="Worley K.C."/>
            <person name="Muzny D.M."/>
            <person name="Gibbs R."/>
        </authorList>
    </citation>
    <scope>NUCLEOTIDE SEQUENCE</scope>
    <source>
        <strain evidence="4">Brora</strain>
    </source>
</reference>
<organism evidence="3 4">
    <name type="scientific">Strigamia maritima</name>
    <name type="common">European centipede</name>
    <name type="synonym">Geophilus maritimus</name>
    <dbReference type="NCBI Taxonomy" id="126957"/>
    <lineage>
        <taxon>Eukaryota</taxon>
        <taxon>Metazoa</taxon>
        <taxon>Ecdysozoa</taxon>
        <taxon>Arthropoda</taxon>
        <taxon>Myriapoda</taxon>
        <taxon>Chilopoda</taxon>
        <taxon>Pleurostigmophora</taxon>
        <taxon>Geophilomorpha</taxon>
        <taxon>Linotaeniidae</taxon>
        <taxon>Strigamia</taxon>
    </lineage>
</organism>
<dbReference type="PANTHER" id="PTHR21579">
    <property type="entry name" value="PROTEIN TINCAR"/>
    <property type="match status" value="1"/>
</dbReference>
<feature type="region of interest" description="Disordered" evidence="1">
    <location>
        <begin position="662"/>
        <end position="711"/>
    </location>
</feature>
<feature type="transmembrane region" description="Helical" evidence="2">
    <location>
        <begin position="73"/>
        <end position="93"/>
    </location>
</feature>
<dbReference type="AlphaFoldDB" id="T1JH58"/>
<dbReference type="HOGENOM" id="CLU_327708_0_0_1"/>
<dbReference type="eggNOG" id="ENOG502QUZG">
    <property type="taxonomic scope" value="Eukaryota"/>
</dbReference>
<feature type="compositionally biased region" description="Polar residues" evidence="1">
    <location>
        <begin position="480"/>
        <end position="489"/>
    </location>
</feature>
<evidence type="ECO:0000313" key="4">
    <source>
        <dbReference type="Proteomes" id="UP000014500"/>
    </source>
</evidence>
<reference evidence="3" key="2">
    <citation type="submission" date="2015-02" db="UniProtKB">
        <authorList>
            <consortium name="EnsemblMetazoa"/>
        </authorList>
    </citation>
    <scope>IDENTIFICATION</scope>
</reference>
<dbReference type="OMA" id="DYTLVYC"/>
<evidence type="ECO:0000256" key="2">
    <source>
        <dbReference type="SAM" id="Phobius"/>
    </source>
</evidence>
<protein>
    <recommendedName>
        <fullName evidence="5">Protein tincar</fullName>
    </recommendedName>
</protein>
<feature type="region of interest" description="Disordered" evidence="1">
    <location>
        <begin position="593"/>
        <end position="623"/>
    </location>
</feature>
<feature type="transmembrane region" description="Helical" evidence="2">
    <location>
        <begin position="31"/>
        <end position="53"/>
    </location>
</feature>
<dbReference type="Proteomes" id="UP000014500">
    <property type="component" value="Unassembled WGS sequence"/>
</dbReference>
<feature type="transmembrane region" description="Helical" evidence="2">
    <location>
        <begin position="390"/>
        <end position="412"/>
    </location>
</feature>